<dbReference type="EMBL" id="PDDX01000001">
    <property type="protein sequence ID" value="PHI31779.1"/>
    <property type="molecule type" value="Genomic_DNA"/>
</dbReference>
<dbReference type="Pfam" id="PF13803">
    <property type="entry name" value="DUF4184"/>
    <property type="match status" value="1"/>
</dbReference>
<sequence length="243" mass="27534">MPFTFAHPAAVLPFSSVLAKRYSMSGMIAGSMAPDFEYFFRMDVKSLYSHTLSGIFLFDIPVALLLTVLFHCSIRNALINNLPSFLYRRLAHLAQLDWLVYMQNHKVALTLSIMFGVISHLLWDSFTHQGAFFVEYFHYSLVTLDLFHMSVPLYKVLQHTSTIVGGLVICCYILLMPQSEPTQPDISLKYWLVVTYLSVTIVTTRMIFIYPSYSLGIVVVTTLSALMIALVITPLILKIRSAC</sequence>
<protein>
    <submittedName>
        <fullName evidence="2">DUF4184 domain-containing protein</fullName>
    </submittedName>
</protein>
<feature type="transmembrane region" description="Helical" evidence="1">
    <location>
        <begin position="188"/>
        <end position="209"/>
    </location>
</feature>
<feature type="transmembrane region" description="Helical" evidence="1">
    <location>
        <begin position="156"/>
        <end position="176"/>
    </location>
</feature>
<keyword evidence="1" id="KW-1133">Transmembrane helix</keyword>
<evidence type="ECO:0000256" key="1">
    <source>
        <dbReference type="SAM" id="Phobius"/>
    </source>
</evidence>
<evidence type="ECO:0000313" key="3">
    <source>
        <dbReference type="Proteomes" id="UP000224974"/>
    </source>
</evidence>
<keyword evidence="3" id="KW-1185">Reference proteome</keyword>
<reference evidence="3" key="1">
    <citation type="submission" date="2017-09" db="EMBL/GenBank/DDBJ databases">
        <title>FDA dAtabase for Regulatory Grade micrObial Sequences (FDA-ARGOS): Supporting development and validation of Infectious Disease Dx tests.</title>
        <authorList>
            <person name="Minogue T."/>
            <person name="Wolcott M."/>
            <person name="Wasieloski L."/>
            <person name="Aguilar W."/>
            <person name="Moore D."/>
            <person name="Tallon L."/>
            <person name="Sadzewicz L."/>
            <person name="Ott S."/>
            <person name="Zhao X."/>
            <person name="Nagaraj S."/>
            <person name="Vavikolanu K."/>
            <person name="Aluvathingal J."/>
            <person name="Nadendla S."/>
            <person name="Sichtig H."/>
        </authorList>
    </citation>
    <scope>NUCLEOTIDE SEQUENCE [LARGE SCALE GENOMIC DNA]</scope>
    <source>
        <strain evidence="3">FDAARGOS_387</strain>
    </source>
</reference>
<dbReference type="AlphaFoldDB" id="A0A2C6CYM1"/>
<evidence type="ECO:0000313" key="2">
    <source>
        <dbReference type="EMBL" id="PHI31779.1"/>
    </source>
</evidence>
<keyword evidence="1" id="KW-0472">Membrane</keyword>
<dbReference type="STRING" id="1111728.GCA_000427805_03163"/>
<dbReference type="OrthoDB" id="8481923at2"/>
<dbReference type="Proteomes" id="UP000224974">
    <property type="component" value="Unassembled WGS sequence"/>
</dbReference>
<comment type="caution">
    <text evidence="2">The sequence shown here is derived from an EMBL/GenBank/DDBJ whole genome shotgun (WGS) entry which is preliminary data.</text>
</comment>
<name>A0A2C6CYM1_9GAMM</name>
<feature type="transmembrane region" description="Helical" evidence="1">
    <location>
        <begin position="107"/>
        <end position="123"/>
    </location>
</feature>
<accession>A0A2C6CYM1</accession>
<proteinExistence type="predicted"/>
<feature type="transmembrane region" description="Helical" evidence="1">
    <location>
        <begin position="47"/>
        <end position="70"/>
    </location>
</feature>
<dbReference type="RefSeq" id="WP_029096693.1">
    <property type="nucleotide sequence ID" value="NZ_CAADJA010000002.1"/>
</dbReference>
<feature type="transmembrane region" description="Helical" evidence="1">
    <location>
        <begin position="215"/>
        <end position="237"/>
    </location>
</feature>
<keyword evidence="1" id="KW-0812">Transmembrane</keyword>
<dbReference type="InterPro" id="IPR025238">
    <property type="entry name" value="DUF4184"/>
</dbReference>
<organism evidence="2 3">
    <name type="scientific">Budvicia aquatica</name>
    <dbReference type="NCBI Taxonomy" id="82979"/>
    <lineage>
        <taxon>Bacteria</taxon>
        <taxon>Pseudomonadati</taxon>
        <taxon>Pseudomonadota</taxon>
        <taxon>Gammaproteobacteria</taxon>
        <taxon>Enterobacterales</taxon>
        <taxon>Budviciaceae</taxon>
        <taxon>Budvicia</taxon>
    </lineage>
</organism>
<gene>
    <name evidence="2" type="ORF">CRN84_21860</name>
</gene>